<feature type="region of interest" description="Disordered" evidence="1">
    <location>
        <begin position="1"/>
        <end position="61"/>
    </location>
</feature>
<dbReference type="EMBL" id="ALBS01000177">
    <property type="protein sequence ID" value="EJT49193.1"/>
    <property type="molecule type" value="Genomic_DNA"/>
</dbReference>
<feature type="compositionally biased region" description="Low complexity" evidence="1">
    <location>
        <begin position="29"/>
        <end position="40"/>
    </location>
</feature>
<comment type="caution">
    <text evidence="3">The sequence shown here is derived from an EMBL/GenBank/DDBJ whole genome shotgun (WGS) entry which is preliminary data.</text>
</comment>
<dbReference type="AlphaFoldDB" id="J5QUM6"/>
<dbReference type="HOGENOM" id="CLU_113432_0_0_1"/>
<organism evidence="3 4">
    <name type="scientific">Trichosporon asahii var. asahii (strain ATCC 90039 / CBS 2479 / JCM 2466 / KCTC 7840 / NBRC 103889/ NCYC 2677 / UAMH 7654)</name>
    <name type="common">Yeast</name>
    <dbReference type="NCBI Taxonomy" id="1186058"/>
    <lineage>
        <taxon>Eukaryota</taxon>
        <taxon>Fungi</taxon>
        <taxon>Dikarya</taxon>
        <taxon>Basidiomycota</taxon>
        <taxon>Agaricomycotina</taxon>
        <taxon>Tremellomycetes</taxon>
        <taxon>Trichosporonales</taxon>
        <taxon>Trichosporonaceae</taxon>
        <taxon>Trichosporon</taxon>
    </lineage>
</organism>
<evidence type="ECO:0000313" key="3">
    <source>
        <dbReference type="EMBL" id="EJT49193.1"/>
    </source>
</evidence>
<name>J5QUM6_TRIAS</name>
<feature type="compositionally biased region" description="Basic residues" evidence="1">
    <location>
        <begin position="1"/>
        <end position="12"/>
    </location>
</feature>
<dbReference type="Proteomes" id="UP000002748">
    <property type="component" value="Unassembled WGS sequence"/>
</dbReference>
<keyword evidence="2" id="KW-0812">Transmembrane</keyword>
<accession>J5QUM6</accession>
<dbReference type="VEuPathDB" id="FungiDB:A1Q1_01674"/>
<evidence type="ECO:0000313" key="4">
    <source>
        <dbReference type="Proteomes" id="UP000002748"/>
    </source>
</evidence>
<feature type="transmembrane region" description="Helical" evidence="2">
    <location>
        <begin position="140"/>
        <end position="160"/>
    </location>
</feature>
<keyword evidence="2" id="KW-0472">Membrane</keyword>
<dbReference type="GeneID" id="25985188"/>
<proteinExistence type="predicted"/>
<reference evidence="3 4" key="1">
    <citation type="journal article" date="2012" name="Eukaryot. Cell">
        <title>Draft genome sequence of CBS 2479, the standard type strain of Trichosporon asahii.</title>
        <authorList>
            <person name="Yang R.Y."/>
            <person name="Li H.T."/>
            <person name="Zhu H."/>
            <person name="Zhou G.P."/>
            <person name="Wang M."/>
            <person name="Wang L."/>
        </authorList>
    </citation>
    <scope>NUCLEOTIDE SEQUENCE [LARGE SCALE GENOMIC DNA]</scope>
    <source>
        <strain evidence="4">ATCC 90039 / CBS 2479 / JCM 2466 / KCTC 7840 / NCYC 2677 / UAMH 7654</strain>
    </source>
</reference>
<evidence type="ECO:0000256" key="2">
    <source>
        <dbReference type="SAM" id="Phobius"/>
    </source>
</evidence>
<sequence length="211" mass="23290">MPARQHDHRASRHSLGTCGPLGKTSCAPSSTLSTSHLSSSIDNTMAPRKRTTAATKQKDTVDEQEREIVALRRENEANRQSSRNMLDLLVAVCFFICLSQIRRYMAQPSGPLLPLSIAQAVLVPLSLSPKWLPFLQGRGWANHPLVAAAHLILFFAMLVLGKTPETPLPETLRWAVPELVAGAVELQRRSEVQAEAALERLERLKYPLKGA</sequence>
<gene>
    <name evidence="3" type="ORF">A1Q1_01674</name>
</gene>
<evidence type="ECO:0000256" key="1">
    <source>
        <dbReference type="SAM" id="MobiDB-lite"/>
    </source>
</evidence>
<keyword evidence="2" id="KW-1133">Transmembrane helix</keyword>
<feature type="transmembrane region" description="Helical" evidence="2">
    <location>
        <begin position="85"/>
        <end position="105"/>
    </location>
</feature>
<dbReference type="KEGG" id="tasa:A1Q1_01674"/>
<protein>
    <submittedName>
        <fullName evidence="3">Uncharacterized protein</fullName>
    </submittedName>
</protein>
<dbReference type="RefSeq" id="XP_014180188.1">
    <property type="nucleotide sequence ID" value="XM_014324713.1"/>
</dbReference>
<dbReference type="OrthoDB" id="2563070at2759"/>